<sequence>MSEQDDSLPLIARPGRSSVARLPDDVKRHLEKRLVEDRMTLDELIADLKNRFPEHAEELPSRSAVHRYGQKLDKRLAAIRASTEAAKIIRAHAGDREDARSEALTAMIQSELFESIMSLQEADDEDVDIAQRIGLLSDAAKNIATLTRSSVTLKKYQEDIAEAARQELLREQKEKLAAMPSKGGVTEDTKQAIREALGIS</sequence>
<dbReference type="Pfam" id="PF11985">
    <property type="entry name" value="Phage_Mu_Gp27"/>
    <property type="match status" value="1"/>
</dbReference>
<evidence type="ECO:0000313" key="2">
    <source>
        <dbReference type="Proteomes" id="UP000186895"/>
    </source>
</evidence>
<accession>A0A1N6RP77</accession>
<organism evidence="1 2">
    <name type="scientific">Marinobacterium stanieri</name>
    <dbReference type="NCBI Taxonomy" id="49186"/>
    <lineage>
        <taxon>Bacteria</taxon>
        <taxon>Pseudomonadati</taxon>
        <taxon>Pseudomonadota</taxon>
        <taxon>Gammaproteobacteria</taxon>
        <taxon>Oceanospirillales</taxon>
        <taxon>Oceanospirillaceae</taxon>
        <taxon>Marinobacterium</taxon>
    </lineage>
</organism>
<keyword evidence="2" id="KW-1185">Reference proteome</keyword>
<evidence type="ECO:0000313" key="1">
    <source>
        <dbReference type="EMBL" id="SIQ30674.1"/>
    </source>
</evidence>
<dbReference type="STRING" id="49186.SAMN05421647_103448"/>
<gene>
    <name evidence="1" type="ORF">SAMN05421647_103448</name>
</gene>
<dbReference type="Proteomes" id="UP000186895">
    <property type="component" value="Unassembled WGS sequence"/>
</dbReference>
<dbReference type="RefSeq" id="WP_139327158.1">
    <property type="nucleotide sequence ID" value="NZ_FTMN01000003.1"/>
</dbReference>
<proteinExistence type="predicted"/>
<dbReference type="EMBL" id="FTMN01000003">
    <property type="protein sequence ID" value="SIQ30674.1"/>
    <property type="molecule type" value="Genomic_DNA"/>
</dbReference>
<reference evidence="1 2" key="1">
    <citation type="submission" date="2017-01" db="EMBL/GenBank/DDBJ databases">
        <authorList>
            <person name="Mah S.A."/>
            <person name="Swanson W.J."/>
            <person name="Moy G.W."/>
            <person name="Vacquier V.D."/>
        </authorList>
    </citation>
    <scope>NUCLEOTIDE SEQUENCE [LARGE SCALE GENOMIC DNA]</scope>
    <source>
        <strain evidence="1 2">DSM 7027</strain>
    </source>
</reference>
<dbReference type="InterPro" id="IPR021874">
    <property type="entry name" value="Phage_Mu_Gp27"/>
</dbReference>
<protein>
    <recommendedName>
        <fullName evidence="3">DUF3486 family protein</fullName>
    </recommendedName>
</protein>
<name>A0A1N6RP77_9GAMM</name>
<dbReference type="AlphaFoldDB" id="A0A1N6RP77"/>
<evidence type="ECO:0008006" key="3">
    <source>
        <dbReference type="Google" id="ProtNLM"/>
    </source>
</evidence>